<dbReference type="Proteomes" id="UP000236291">
    <property type="component" value="Unassembled WGS sequence"/>
</dbReference>
<evidence type="ECO:0000313" key="3">
    <source>
        <dbReference type="Proteomes" id="UP000236291"/>
    </source>
</evidence>
<organism evidence="2 3">
    <name type="scientific">Trifolium pratense</name>
    <name type="common">Red clover</name>
    <dbReference type="NCBI Taxonomy" id="57577"/>
    <lineage>
        <taxon>Eukaryota</taxon>
        <taxon>Viridiplantae</taxon>
        <taxon>Streptophyta</taxon>
        <taxon>Embryophyta</taxon>
        <taxon>Tracheophyta</taxon>
        <taxon>Spermatophyta</taxon>
        <taxon>Magnoliopsida</taxon>
        <taxon>eudicotyledons</taxon>
        <taxon>Gunneridae</taxon>
        <taxon>Pentapetalae</taxon>
        <taxon>rosids</taxon>
        <taxon>fabids</taxon>
        <taxon>Fabales</taxon>
        <taxon>Fabaceae</taxon>
        <taxon>Papilionoideae</taxon>
        <taxon>50 kb inversion clade</taxon>
        <taxon>NPAAA clade</taxon>
        <taxon>Hologalegina</taxon>
        <taxon>IRL clade</taxon>
        <taxon>Trifolieae</taxon>
        <taxon>Trifolium</taxon>
    </lineage>
</organism>
<feature type="compositionally biased region" description="Basic and acidic residues" evidence="1">
    <location>
        <begin position="1"/>
        <end position="14"/>
    </location>
</feature>
<evidence type="ECO:0000256" key="1">
    <source>
        <dbReference type="SAM" id="MobiDB-lite"/>
    </source>
</evidence>
<name>A0A2K3KI44_TRIPR</name>
<dbReference type="EMBL" id="ASHM01187315">
    <property type="protein sequence ID" value="PNX65952.1"/>
    <property type="molecule type" value="Genomic_DNA"/>
</dbReference>
<sequence length="24" mass="2724">MKLAKDMEVKDLKAMSDSQLVTNQ</sequence>
<dbReference type="AlphaFoldDB" id="A0A2K3KI44"/>
<comment type="caution">
    <text evidence="2">The sequence shown here is derived from an EMBL/GenBank/DDBJ whole genome shotgun (WGS) entry which is preliminary data.</text>
</comment>
<evidence type="ECO:0000313" key="2">
    <source>
        <dbReference type="EMBL" id="PNX65952.1"/>
    </source>
</evidence>
<protein>
    <submittedName>
        <fullName evidence="2">Uncharacterized protein</fullName>
    </submittedName>
</protein>
<accession>A0A2K3KI44</accession>
<gene>
    <name evidence="2" type="ORF">L195_g062850</name>
</gene>
<proteinExistence type="predicted"/>
<reference evidence="2 3" key="1">
    <citation type="journal article" date="2014" name="Am. J. Bot.">
        <title>Genome assembly and annotation for red clover (Trifolium pratense; Fabaceae).</title>
        <authorList>
            <person name="Istvanek J."/>
            <person name="Jaros M."/>
            <person name="Krenek A."/>
            <person name="Repkova J."/>
        </authorList>
    </citation>
    <scope>NUCLEOTIDE SEQUENCE [LARGE SCALE GENOMIC DNA]</scope>
    <source>
        <strain evidence="3">cv. Tatra</strain>
        <tissue evidence="2">Young leaves</tissue>
    </source>
</reference>
<feature type="non-terminal residue" evidence="2">
    <location>
        <position position="24"/>
    </location>
</feature>
<feature type="region of interest" description="Disordered" evidence="1">
    <location>
        <begin position="1"/>
        <end position="24"/>
    </location>
</feature>
<reference evidence="2 3" key="2">
    <citation type="journal article" date="2017" name="Front. Plant Sci.">
        <title>Gene Classification and Mining of Molecular Markers Useful in Red Clover (Trifolium pratense) Breeding.</title>
        <authorList>
            <person name="Istvanek J."/>
            <person name="Dluhosova J."/>
            <person name="Dluhos P."/>
            <person name="Patkova L."/>
            <person name="Nedelnik J."/>
            <person name="Repkova J."/>
        </authorList>
    </citation>
    <scope>NUCLEOTIDE SEQUENCE [LARGE SCALE GENOMIC DNA]</scope>
    <source>
        <strain evidence="3">cv. Tatra</strain>
        <tissue evidence="2">Young leaves</tissue>
    </source>
</reference>